<comment type="caution">
    <text evidence="2">The sequence shown here is derived from an EMBL/GenBank/DDBJ whole genome shotgun (WGS) entry which is preliminary data.</text>
</comment>
<feature type="region of interest" description="Disordered" evidence="1">
    <location>
        <begin position="215"/>
        <end position="259"/>
    </location>
</feature>
<feature type="compositionally biased region" description="Polar residues" evidence="1">
    <location>
        <begin position="217"/>
        <end position="238"/>
    </location>
</feature>
<dbReference type="GO" id="GO:0060271">
    <property type="term" value="P:cilium assembly"/>
    <property type="evidence" value="ECO:0007669"/>
    <property type="project" value="TreeGrafter"/>
</dbReference>
<dbReference type="InterPro" id="IPR019412">
    <property type="entry name" value="IML2/TPR_39"/>
</dbReference>
<gene>
    <name evidence="2" type="ORF">ACAOBT_LOCUS16240</name>
</gene>
<evidence type="ECO:0008006" key="4">
    <source>
        <dbReference type="Google" id="ProtNLM"/>
    </source>
</evidence>
<dbReference type="InterPro" id="IPR019734">
    <property type="entry name" value="TPR_rpt"/>
</dbReference>
<dbReference type="PANTHER" id="PTHR31859">
    <property type="entry name" value="TETRATRICOPEPTIDE REPEAT PROTEIN 39 FAMILY MEMBER"/>
    <property type="match status" value="1"/>
</dbReference>
<dbReference type="InterPro" id="IPR011990">
    <property type="entry name" value="TPR-like_helical_dom_sf"/>
</dbReference>
<evidence type="ECO:0000313" key="3">
    <source>
        <dbReference type="Proteomes" id="UP001152888"/>
    </source>
</evidence>
<accession>A0A9P0L5M7</accession>
<dbReference type="Pfam" id="PF10300">
    <property type="entry name" value="Iml2-TPR_39"/>
    <property type="match status" value="1"/>
</dbReference>
<reference evidence="2" key="1">
    <citation type="submission" date="2022-03" db="EMBL/GenBank/DDBJ databases">
        <authorList>
            <person name="Sayadi A."/>
        </authorList>
    </citation>
    <scope>NUCLEOTIDE SEQUENCE</scope>
</reference>
<dbReference type="AlphaFoldDB" id="A0A9P0L5M7"/>
<dbReference type="SUPFAM" id="SSF48452">
    <property type="entry name" value="TPR-like"/>
    <property type="match status" value="1"/>
</dbReference>
<dbReference type="SMART" id="SM00028">
    <property type="entry name" value="TPR"/>
    <property type="match status" value="3"/>
</dbReference>
<feature type="region of interest" description="Disordered" evidence="1">
    <location>
        <begin position="177"/>
        <end position="197"/>
    </location>
</feature>
<sequence length="684" mass="77428">MACATNTRRNEVKNDTLPHWALAREGIKLIINNNCAEAEQLFLEHPDSLAMYSGYSFAVMMDALMSYEEEKLNKAIQVLRDLEKRCASETGWLRQVTQRVFSFTQVDAKSEQSLADQLETQIILADSQVCIAILTFLQQELSAYLKGGWALRKAWKVYQKVYKDILNLYNEKIGELQLPDPSQNPSPSPTELQNSVEEDRAALSDWDIPDLKIGKNGYSQNHSSSPRFPHSKSANLEPSKNPPSASNTSSTSSGLRKSQSVCNALTNRQNFWSARMDSISRSTSMSFYNISSILSSQDYTNAKIDKETLKRLMGAVSFGYGLFQLGISLLPPSLIRLISILGFNTNRQNGIACLMYARLGTDMRAPLATLSLLWYHTIVRPFYAIDGTNVQAGVECSERLLKESEAEFSQSALFLFFTGRVCRLNSDIKGALKSYQQAVQNSTQREIKILCTHEVGWCHLIELDYPKAGNSFALLKCSSRWSRSFYNYLAAICAGACEDKEQFQLFKDISQMTLIMPKGTQLDEFLARRAKRCPATIETVIAKKPVYWRLLVFEMLYLWNAIPSCNNENISTIITECKNGQSEEDEPMIGLSKLILGGALCVQRHYDQAEECFKKCLELRKDIPTNADDSHVSAFCLYELGLLLLKKEQTQEEGKNYLRQISQYSHYDFEQKLNVRVHSLLKQA</sequence>
<dbReference type="Gene3D" id="1.25.40.10">
    <property type="entry name" value="Tetratricopeptide repeat domain"/>
    <property type="match status" value="1"/>
</dbReference>
<name>A0A9P0L5M7_ACAOB</name>
<keyword evidence="3" id="KW-1185">Reference proteome</keyword>
<proteinExistence type="predicted"/>
<dbReference type="PANTHER" id="PTHR31859:SF1">
    <property type="entry name" value="TETRATRICOPEPTIDE REPEAT PROTEIN 39C"/>
    <property type="match status" value="1"/>
</dbReference>
<evidence type="ECO:0000313" key="2">
    <source>
        <dbReference type="EMBL" id="CAH1984670.1"/>
    </source>
</evidence>
<organism evidence="2 3">
    <name type="scientific">Acanthoscelides obtectus</name>
    <name type="common">Bean weevil</name>
    <name type="synonym">Bruchus obtectus</name>
    <dbReference type="NCBI Taxonomy" id="200917"/>
    <lineage>
        <taxon>Eukaryota</taxon>
        <taxon>Metazoa</taxon>
        <taxon>Ecdysozoa</taxon>
        <taxon>Arthropoda</taxon>
        <taxon>Hexapoda</taxon>
        <taxon>Insecta</taxon>
        <taxon>Pterygota</taxon>
        <taxon>Neoptera</taxon>
        <taxon>Endopterygota</taxon>
        <taxon>Coleoptera</taxon>
        <taxon>Polyphaga</taxon>
        <taxon>Cucujiformia</taxon>
        <taxon>Chrysomeloidea</taxon>
        <taxon>Chrysomelidae</taxon>
        <taxon>Bruchinae</taxon>
        <taxon>Bruchini</taxon>
        <taxon>Acanthoscelides</taxon>
    </lineage>
</organism>
<dbReference type="OrthoDB" id="2154985at2759"/>
<feature type="compositionally biased region" description="Low complexity" evidence="1">
    <location>
        <begin position="242"/>
        <end position="259"/>
    </location>
</feature>
<dbReference type="EMBL" id="CAKOFQ010006960">
    <property type="protein sequence ID" value="CAH1984670.1"/>
    <property type="molecule type" value="Genomic_DNA"/>
</dbReference>
<dbReference type="Proteomes" id="UP001152888">
    <property type="component" value="Unassembled WGS sequence"/>
</dbReference>
<evidence type="ECO:0000256" key="1">
    <source>
        <dbReference type="SAM" id="MobiDB-lite"/>
    </source>
</evidence>
<protein>
    <recommendedName>
        <fullName evidence="4">Tetratricopeptide repeat protein 39C</fullName>
    </recommendedName>
</protein>